<keyword evidence="1" id="KW-1133">Transmembrane helix</keyword>
<dbReference type="Pfam" id="PF04307">
    <property type="entry name" value="YdjM"/>
    <property type="match status" value="1"/>
</dbReference>
<comment type="caution">
    <text evidence="2">The sequence shown here is derived from an EMBL/GenBank/DDBJ whole genome shotgun (WGS) entry which is preliminary data.</text>
</comment>
<protein>
    <submittedName>
        <fullName evidence="2">Inner membrane protein YdjM</fullName>
    </submittedName>
</protein>
<proteinExistence type="predicted"/>
<reference evidence="2 3" key="2">
    <citation type="submission" date="2014-05" db="EMBL/GenBank/DDBJ databases">
        <title>Draft genome sequence of Halobacillus karajensis HK-03.</title>
        <authorList>
            <person name="Khelaifia S."/>
            <person name="Croce O."/>
            <person name="Lagier J.C."/>
            <person name="Raoult D."/>
        </authorList>
    </citation>
    <scope>NUCLEOTIDE SEQUENCE [LARGE SCALE GENOMIC DNA]</scope>
    <source>
        <strain evidence="2 3">HD-03</strain>
    </source>
</reference>
<keyword evidence="3" id="KW-1185">Reference proteome</keyword>
<feature type="transmembrane region" description="Helical" evidence="1">
    <location>
        <begin position="114"/>
        <end position="131"/>
    </location>
</feature>
<sequence length="203" mass="23257">MMASGHQVVGFTFGVGAMTLLPTFEWIPEQPLQTVLFFVFVLFGSLLPDIDTPTSTLGHKFWRGLMTVFTIAFLCYLFVPDYLDTYREQLKVFVMLLLPILIMIRGHRKMTHSVLFICLLIGYGIILEQAFAIPRMYIGGLIIGVVSHLFGDYITRKGIPLAYPFSKKHLQFIITFRTGSNSERLLVYSLLLWNVWFLTSSIF</sequence>
<feature type="transmembrane region" description="Helical" evidence="1">
    <location>
        <begin position="61"/>
        <end position="79"/>
    </location>
</feature>
<dbReference type="AlphaFoldDB" id="A0A024P950"/>
<gene>
    <name evidence="2" type="primary">ydjM</name>
    <name evidence="2" type="ORF">BN983_03816</name>
</gene>
<keyword evidence="1" id="KW-0472">Membrane</keyword>
<feature type="transmembrane region" description="Helical" evidence="1">
    <location>
        <begin position="91"/>
        <end position="107"/>
    </location>
</feature>
<feature type="transmembrane region" description="Helical" evidence="1">
    <location>
        <begin position="30"/>
        <end position="49"/>
    </location>
</feature>
<name>A0A024P950_9BACI</name>
<dbReference type="PANTHER" id="PTHR35531">
    <property type="entry name" value="INNER MEMBRANE PROTEIN YBCI-RELATED"/>
    <property type="match status" value="1"/>
</dbReference>
<evidence type="ECO:0000313" key="2">
    <source>
        <dbReference type="EMBL" id="CDQ25470.1"/>
    </source>
</evidence>
<dbReference type="Proteomes" id="UP000028868">
    <property type="component" value="Unassembled WGS sequence"/>
</dbReference>
<dbReference type="EMBL" id="CCDI010000006">
    <property type="protein sequence ID" value="CDQ25470.1"/>
    <property type="molecule type" value="Genomic_DNA"/>
</dbReference>
<evidence type="ECO:0000256" key="1">
    <source>
        <dbReference type="SAM" id="Phobius"/>
    </source>
</evidence>
<dbReference type="OrthoDB" id="5459053at2"/>
<keyword evidence="1" id="KW-0812">Transmembrane</keyword>
<dbReference type="RefSeq" id="WP_035511218.1">
    <property type="nucleotide sequence ID" value="NZ_CCDH010000006.1"/>
</dbReference>
<dbReference type="InterPro" id="IPR007404">
    <property type="entry name" value="YdjM-like"/>
</dbReference>
<evidence type="ECO:0000313" key="3">
    <source>
        <dbReference type="Proteomes" id="UP000028868"/>
    </source>
</evidence>
<organism evidence="2 3">
    <name type="scientific">Halobacillus karajensis</name>
    <dbReference type="NCBI Taxonomy" id="195088"/>
    <lineage>
        <taxon>Bacteria</taxon>
        <taxon>Bacillati</taxon>
        <taxon>Bacillota</taxon>
        <taxon>Bacilli</taxon>
        <taxon>Bacillales</taxon>
        <taxon>Bacillaceae</taxon>
        <taxon>Halobacillus</taxon>
    </lineage>
</organism>
<accession>A0A024P950</accession>
<reference evidence="3" key="1">
    <citation type="submission" date="2014-03" db="EMBL/GenBank/DDBJ databases">
        <authorList>
            <person name="Urmite Genomes U."/>
        </authorList>
    </citation>
    <scope>NUCLEOTIDE SEQUENCE [LARGE SCALE GENOMIC DNA]</scope>
    <source>
        <strain evidence="3">HD-03</strain>
    </source>
</reference>
<dbReference type="PANTHER" id="PTHR35531:SF1">
    <property type="entry name" value="INNER MEMBRANE PROTEIN YBCI-RELATED"/>
    <property type="match status" value="1"/>
</dbReference>
<feature type="transmembrane region" description="Helical" evidence="1">
    <location>
        <begin position="7"/>
        <end position="24"/>
    </location>
</feature>